<name>A0A6J3MI77_9PEZI</name>
<protein>
    <submittedName>
        <fullName evidence="2">Uncharacterized protein</fullName>
    </submittedName>
</protein>
<reference evidence="2" key="2">
    <citation type="submission" date="2020-04" db="EMBL/GenBank/DDBJ databases">
        <authorList>
            <consortium name="NCBI Genome Project"/>
        </authorList>
    </citation>
    <scope>NUCLEOTIDE SEQUENCE</scope>
    <source>
        <strain evidence="2">CBS 342.82</strain>
    </source>
</reference>
<proteinExistence type="predicted"/>
<evidence type="ECO:0000313" key="1">
    <source>
        <dbReference type="Proteomes" id="UP000504637"/>
    </source>
</evidence>
<dbReference type="GeneID" id="54356763"/>
<evidence type="ECO:0000313" key="2">
    <source>
        <dbReference type="RefSeq" id="XP_033463643.1"/>
    </source>
</evidence>
<dbReference type="RefSeq" id="XP_033463643.1">
    <property type="nucleotide sequence ID" value="XM_033598964.1"/>
</dbReference>
<accession>A0A6J3MI77</accession>
<dbReference type="Proteomes" id="UP000504637">
    <property type="component" value="Unplaced"/>
</dbReference>
<gene>
    <name evidence="2" type="ORF">K489DRAFT_120730</name>
</gene>
<keyword evidence="1" id="KW-1185">Reference proteome</keyword>
<reference evidence="2" key="3">
    <citation type="submission" date="2025-08" db="UniProtKB">
        <authorList>
            <consortium name="RefSeq"/>
        </authorList>
    </citation>
    <scope>IDENTIFICATION</scope>
    <source>
        <strain evidence="2">CBS 342.82</strain>
    </source>
</reference>
<reference evidence="2" key="1">
    <citation type="submission" date="2020-01" db="EMBL/GenBank/DDBJ databases">
        <authorList>
            <consortium name="DOE Joint Genome Institute"/>
            <person name="Haridas S."/>
            <person name="Albert R."/>
            <person name="Binder M."/>
            <person name="Bloem J."/>
            <person name="Labutti K."/>
            <person name="Salamov A."/>
            <person name="Andreopoulos B."/>
            <person name="Baker S.E."/>
            <person name="Barry K."/>
            <person name="Bills G."/>
            <person name="Bluhm B.H."/>
            <person name="Cannon C."/>
            <person name="Castanera R."/>
            <person name="Culley D.E."/>
            <person name="Daum C."/>
            <person name="Ezra D."/>
            <person name="Gonzalez J.B."/>
            <person name="Henrissat B."/>
            <person name="Kuo A."/>
            <person name="Liang C."/>
            <person name="Lipzen A."/>
            <person name="Lutzoni F."/>
            <person name="Magnuson J."/>
            <person name="Mondo S."/>
            <person name="Nolan M."/>
            <person name="Ohm R."/>
            <person name="Pangilinan J."/>
            <person name="Park H.-J."/>
            <person name="Ramirez L."/>
            <person name="Alfaro M."/>
            <person name="Sun H."/>
            <person name="Tritt A."/>
            <person name="Yoshinaga Y."/>
            <person name="Zwiers L.-H."/>
            <person name="Turgeon B.G."/>
            <person name="Goodwin S.B."/>
            <person name="Spatafora J.W."/>
            <person name="Crous P.W."/>
            <person name="Grigoriev I.V."/>
        </authorList>
    </citation>
    <scope>NUCLEOTIDE SEQUENCE</scope>
    <source>
        <strain evidence="2">CBS 342.82</strain>
    </source>
</reference>
<organism evidence="2">
    <name type="scientific">Dissoconium aciculare CBS 342.82</name>
    <dbReference type="NCBI Taxonomy" id="1314786"/>
    <lineage>
        <taxon>Eukaryota</taxon>
        <taxon>Fungi</taxon>
        <taxon>Dikarya</taxon>
        <taxon>Ascomycota</taxon>
        <taxon>Pezizomycotina</taxon>
        <taxon>Dothideomycetes</taxon>
        <taxon>Dothideomycetidae</taxon>
        <taxon>Mycosphaerellales</taxon>
        <taxon>Dissoconiaceae</taxon>
        <taxon>Dissoconium</taxon>
    </lineage>
</organism>
<dbReference type="AlphaFoldDB" id="A0A6J3MI77"/>
<sequence length="112" mass="12046">MHCPSGMYGTAALQPRRCVMEAHIDPLLGGEQVTTSAIFALPRVSGTCGRVNHTEGMIFRRRPAGNAAKRPSALLEPKELAVKTIQQAWPTPWPSDHPAAPVGQAYFTLVGV</sequence>